<reference evidence="8" key="1">
    <citation type="submission" date="2021-02" db="EMBL/GenBank/DDBJ databases">
        <title>The CRISPR/cas machinery reduction and long-range gene transfer in the hot spring cyanobacterium Synechococcus.</title>
        <authorList>
            <person name="Dvorak P."/>
            <person name="Jahodarova E."/>
            <person name="Hasler P."/>
            <person name="Poulickova A."/>
        </authorList>
    </citation>
    <scope>NUCLEOTIDE SEQUENCE</scope>
    <source>
        <strain evidence="8">Rupite</strain>
    </source>
</reference>
<name>A0ABT0C6U6_THEVL</name>
<feature type="domain" description="Response regulatory" evidence="7">
    <location>
        <begin position="3"/>
        <end position="119"/>
    </location>
</feature>
<dbReference type="PROSITE" id="PS50043">
    <property type="entry name" value="HTH_LUXR_2"/>
    <property type="match status" value="1"/>
</dbReference>
<dbReference type="SUPFAM" id="SSF46894">
    <property type="entry name" value="C-terminal effector domain of the bipartite response regulators"/>
    <property type="match status" value="1"/>
</dbReference>
<dbReference type="InterPro" id="IPR011006">
    <property type="entry name" value="CheY-like_superfamily"/>
</dbReference>
<comment type="caution">
    <text evidence="8">The sequence shown here is derived from an EMBL/GenBank/DDBJ whole genome shotgun (WGS) entry which is preliminary data.</text>
</comment>
<keyword evidence="9" id="KW-1185">Reference proteome</keyword>
<dbReference type="SMART" id="SM00448">
    <property type="entry name" value="REC"/>
    <property type="match status" value="1"/>
</dbReference>
<dbReference type="EMBL" id="JAFIRA010000001">
    <property type="protein sequence ID" value="MCJ2541515.1"/>
    <property type="molecule type" value="Genomic_DNA"/>
</dbReference>
<evidence type="ECO:0000256" key="2">
    <source>
        <dbReference type="ARBA" id="ARBA00023125"/>
    </source>
</evidence>
<keyword evidence="4" id="KW-0597">Phosphoprotein</keyword>
<gene>
    <name evidence="8" type="ORF">JX360_01105</name>
</gene>
<dbReference type="SUPFAM" id="SSF52172">
    <property type="entry name" value="CheY-like"/>
    <property type="match status" value="1"/>
</dbReference>
<evidence type="ECO:0000259" key="7">
    <source>
        <dbReference type="PROSITE" id="PS50110"/>
    </source>
</evidence>
<evidence type="ECO:0000256" key="1">
    <source>
        <dbReference type="ARBA" id="ARBA00023015"/>
    </source>
</evidence>
<dbReference type="CDD" id="cd06170">
    <property type="entry name" value="LuxR_C_like"/>
    <property type="match status" value="1"/>
</dbReference>
<proteinExistence type="predicted"/>
<accession>A0ABT0C6U6</accession>
<evidence type="ECO:0000256" key="4">
    <source>
        <dbReference type="PROSITE-ProRule" id="PRU00169"/>
    </source>
</evidence>
<evidence type="ECO:0000259" key="6">
    <source>
        <dbReference type="PROSITE" id="PS50043"/>
    </source>
</evidence>
<dbReference type="PRINTS" id="PR00038">
    <property type="entry name" value="HTHLUXR"/>
</dbReference>
<dbReference type="InterPro" id="IPR001789">
    <property type="entry name" value="Sig_transdc_resp-reg_receiver"/>
</dbReference>
<dbReference type="CDD" id="cd17574">
    <property type="entry name" value="REC_OmpR"/>
    <property type="match status" value="1"/>
</dbReference>
<dbReference type="Pfam" id="PF00196">
    <property type="entry name" value="GerE"/>
    <property type="match status" value="1"/>
</dbReference>
<sequence>MKRVLVVDDDPLSLKVLSRHLTQHGYRVYTGASGIEGLRLFAQEQPDVVVSDVVMPEMDGFEFCRQLRQQRGGELVPFIFLSSRGEVDDRVQGYEWGADDYIIKPFEPLELVAKIEAQIERSRRTQSEILRLIQQQPQAKPEASPRPTPAELPLTAAEERVFREVIRGSTNKQIGEKLFISPRTVQTHLTNILSKLSLENRSQLVRFAYERGYSAEEEPTE</sequence>
<dbReference type="PANTHER" id="PTHR48111">
    <property type="entry name" value="REGULATOR OF RPOS"/>
    <property type="match status" value="1"/>
</dbReference>
<dbReference type="InterPro" id="IPR016032">
    <property type="entry name" value="Sig_transdc_resp-reg_C-effctor"/>
</dbReference>
<dbReference type="PROSITE" id="PS00622">
    <property type="entry name" value="HTH_LUXR_1"/>
    <property type="match status" value="1"/>
</dbReference>
<dbReference type="InterPro" id="IPR036388">
    <property type="entry name" value="WH-like_DNA-bd_sf"/>
</dbReference>
<evidence type="ECO:0000313" key="9">
    <source>
        <dbReference type="Proteomes" id="UP000830835"/>
    </source>
</evidence>
<evidence type="ECO:0000256" key="3">
    <source>
        <dbReference type="ARBA" id="ARBA00023163"/>
    </source>
</evidence>
<dbReference type="PROSITE" id="PS50110">
    <property type="entry name" value="RESPONSE_REGULATORY"/>
    <property type="match status" value="1"/>
</dbReference>
<dbReference type="Pfam" id="PF00072">
    <property type="entry name" value="Response_reg"/>
    <property type="match status" value="1"/>
</dbReference>
<feature type="domain" description="HTH luxR-type" evidence="6">
    <location>
        <begin position="147"/>
        <end position="212"/>
    </location>
</feature>
<keyword evidence="3" id="KW-0804">Transcription</keyword>
<dbReference type="InterPro" id="IPR000792">
    <property type="entry name" value="Tscrpt_reg_LuxR_C"/>
</dbReference>
<keyword evidence="2" id="KW-0238">DNA-binding</keyword>
<dbReference type="PANTHER" id="PTHR48111:SF67">
    <property type="entry name" value="TRANSCRIPTIONAL REGULATORY PROTEIN TCTD"/>
    <property type="match status" value="1"/>
</dbReference>
<evidence type="ECO:0000256" key="5">
    <source>
        <dbReference type="SAM" id="MobiDB-lite"/>
    </source>
</evidence>
<dbReference type="RefSeq" id="WP_244348540.1">
    <property type="nucleotide sequence ID" value="NZ_JAFIRA010000001.1"/>
</dbReference>
<dbReference type="SMART" id="SM00421">
    <property type="entry name" value="HTH_LUXR"/>
    <property type="match status" value="1"/>
</dbReference>
<evidence type="ECO:0000313" key="8">
    <source>
        <dbReference type="EMBL" id="MCJ2541515.1"/>
    </source>
</evidence>
<dbReference type="InterPro" id="IPR039420">
    <property type="entry name" value="WalR-like"/>
</dbReference>
<dbReference type="Proteomes" id="UP000830835">
    <property type="component" value="Unassembled WGS sequence"/>
</dbReference>
<dbReference type="Gene3D" id="3.40.50.2300">
    <property type="match status" value="1"/>
</dbReference>
<feature type="modified residue" description="4-aspartylphosphate" evidence="4">
    <location>
        <position position="52"/>
    </location>
</feature>
<keyword evidence="1" id="KW-0805">Transcription regulation</keyword>
<feature type="region of interest" description="Disordered" evidence="5">
    <location>
        <begin position="134"/>
        <end position="154"/>
    </location>
</feature>
<protein>
    <submittedName>
        <fullName evidence="8">Response regulator transcription factor</fullName>
    </submittedName>
</protein>
<dbReference type="Gene3D" id="1.10.10.10">
    <property type="entry name" value="Winged helix-like DNA-binding domain superfamily/Winged helix DNA-binding domain"/>
    <property type="match status" value="1"/>
</dbReference>
<organism evidence="8 9">
    <name type="scientific">Thermostichus vulcanus str. 'Rupite'</name>
    <dbReference type="NCBI Taxonomy" id="2813851"/>
    <lineage>
        <taxon>Bacteria</taxon>
        <taxon>Bacillati</taxon>
        <taxon>Cyanobacteriota</taxon>
        <taxon>Cyanophyceae</taxon>
        <taxon>Thermostichales</taxon>
        <taxon>Thermostichaceae</taxon>
        <taxon>Thermostichus</taxon>
    </lineage>
</organism>